<accession>A0A0D8Y9T4</accession>
<dbReference type="Pfam" id="PF00144">
    <property type="entry name" value="Beta-lactamase"/>
    <property type="match status" value="1"/>
</dbReference>
<protein>
    <submittedName>
        <fullName evidence="2">Beta-lactamase</fullName>
    </submittedName>
</protein>
<organism evidence="2 3">
    <name type="scientific">Dictyocaulus viviparus</name>
    <name type="common">Bovine lungworm</name>
    <dbReference type="NCBI Taxonomy" id="29172"/>
    <lineage>
        <taxon>Eukaryota</taxon>
        <taxon>Metazoa</taxon>
        <taxon>Ecdysozoa</taxon>
        <taxon>Nematoda</taxon>
        <taxon>Chromadorea</taxon>
        <taxon>Rhabditida</taxon>
        <taxon>Rhabditina</taxon>
        <taxon>Rhabditomorpha</taxon>
        <taxon>Strongyloidea</taxon>
        <taxon>Metastrongylidae</taxon>
        <taxon>Dictyocaulus</taxon>
    </lineage>
</organism>
<dbReference type="Gene3D" id="3.40.710.10">
    <property type="entry name" value="DD-peptidase/beta-lactamase superfamily"/>
    <property type="match status" value="1"/>
</dbReference>
<dbReference type="AlphaFoldDB" id="A0A0D8Y9T4"/>
<sequence>MKVDKGECNYEDKVIKFWPQFGNNGKEDITIEMILTHRAGLPYFDAEFDFNEMTNEKLSKIIEDEEPKYPPGTKTEYHAVTFGWLIDQVFRRIDKNQRTIGEFFRDEIQKKYNVDLYIGSCAEQENRIAKLRIRRKVPRRNHAHDRKILMLGQYFRCKGAPRAGKGLRVGTEHIDMFNDPRLRVIGQPAVNGVASARSLAQTFQLFMNGSLVSTNFLKRISQPQYENEFDRTIGSDESKGYGFIYDKSPLKTWQIGHRTIGGQTIRMDIANNLIICYLTNTLKKWVNNTDPKTYCNLQTAIYNIVKKKKEENQLKQ</sequence>
<dbReference type="STRING" id="29172.A0A0D8Y9T4"/>
<dbReference type="Proteomes" id="UP000053766">
    <property type="component" value="Unassembled WGS sequence"/>
</dbReference>
<dbReference type="InterPro" id="IPR012338">
    <property type="entry name" value="Beta-lactam/transpept-like"/>
</dbReference>
<keyword evidence="3" id="KW-1185">Reference proteome</keyword>
<gene>
    <name evidence="2" type="ORF">DICVIV_02529</name>
</gene>
<evidence type="ECO:0000313" key="2">
    <source>
        <dbReference type="EMBL" id="KJH51326.1"/>
    </source>
</evidence>
<dbReference type="PANTHER" id="PTHR43319">
    <property type="entry name" value="BETA-LACTAMASE-RELATED"/>
    <property type="match status" value="1"/>
</dbReference>
<name>A0A0D8Y9T4_DICVI</name>
<evidence type="ECO:0000259" key="1">
    <source>
        <dbReference type="Pfam" id="PF00144"/>
    </source>
</evidence>
<dbReference type="InterPro" id="IPR052907">
    <property type="entry name" value="Beta-lactamase/esterase"/>
</dbReference>
<dbReference type="SUPFAM" id="SSF56601">
    <property type="entry name" value="beta-lactamase/transpeptidase-like"/>
    <property type="match status" value="1"/>
</dbReference>
<dbReference type="OrthoDB" id="5946976at2759"/>
<reference evidence="2 3" key="1">
    <citation type="submission" date="2013-11" db="EMBL/GenBank/DDBJ databases">
        <title>Draft genome of the bovine lungworm Dictyocaulus viviparus.</title>
        <authorList>
            <person name="Mitreva M."/>
        </authorList>
    </citation>
    <scope>NUCLEOTIDE SEQUENCE [LARGE SCALE GENOMIC DNA]</scope>
    <source>
        <strain evidence="2 3">HannoverDv2000</strain>
    </source>
</reference>
<reference evidence="3" key="2">
    <citation type="journal article" date="2016" name="Sci. Rep.">
        <title>Dictyocaulus viviparus genome, variome and transcriptome elucidate lungworm biology and support future intervention.</title>
        <authorList>
            <person name="McNulty S.N."/>
            <person name="Strube C."/>
            <person name="Rosa B.A."/>
            <person name="Martin J.C."/>
            <person name="Tyagi R."/>
            <person name="Choi Y.J."/>
            <person name="Wang Q."/>
            <person name="Hallsworth Pepin K."/>
            <person name="Zhang X."/>
            <person name="Ozersky P."/>
            <person name="Wilson R.K."/>
            <person name="Sternberg P.W."/>
            <person name="Gasser R.B."/>
            <person name="Mitreva M."/>
        </authorList>
    </citation>
    <scope>NUCLEOTIDE SEQUENCE [LARGE SCALE GENOMIC DNA]</scope>
    <source>
        <strain evidence="3">HannoverDv2000</strain>
    </source>
</reference>
<proteinExistence type="predicted"/>
<dbReference type="PANTHER" id="PTHR43319:SF3">
    <property type="entry name" value="BETA-LACTAMASE-RELATED DOMAIN-CONTAINING PROTEIN"/>
    <property type="match status" value="1"/>
</dbReference>
<feature type="domain" description="Beta-lactamase-related" evidence="1">
    <location>
        <begin position="3"/>
        <end position="284"/>
    </location>
</feature>
<dbReference type="EMBL" id="KN716186">
    <property type="protein sequence ID" value="KJH51326.1"/>
    <property type="molecule type" value="Genomic_DNA"/>
</dbReference>
<dbReference type="InterPro" id="IPR001466">
    <property type="entry name" value="Beta-lactam-related"/>
</dbReference>
<evidence type="ECO:0000313" key="3">
    <source>
        <dbReference type="Proteomes" id="UP000053766"/>
    </source>
</evidence>